<sequence length="569" mass="64846">MGQTVTTPLSLTLDHWKDVAGRAHNLSVEDRRRRWVTFCSSEWPAFNVGWPRNGTFNIDIILQPTWDDRQQLLQTPLTTEERQRVYLEARKNVPWADGRPTRLPNEIEDVFPLVRPTWDYDTVAGRERLRLYRQVLLAGLKGAGRRPTNLAKVRAISASDIRNKLQRLEGLQGYTLQDLVKEAEKVFNKRETLEEREERIRKEQEEREDKRDKRRNKELTRILATGCQGQEPPPEPRITLKVGGQPVTFLVDTGAQHSVLTEAKGPLSSKTSWVQGATGGKLYRWTTERKVHLSTGQVTHSFLLVPDCPYPLLGRDLLSKVGAQIHFQQKGATITGAGGQPLQVLTLRLEDEHRLHEDSPPSVQPLDSEWLTNYPQAWVETAGMGLAVNQPPIIINLKPSATPISIRQYSMSKEAKEGIRPHIQRLLQLGILIPCQSPWNTPLLPVNWRTEDIHPTVPNPYNLLSTLPPSHVWYTVLDLKDAFFCLRLSSQSQPIFAFEWKDPETGFSGQFTWTRLPQGFKNSPTLFDEALHRDLADFRVGHPDLVLLQYVDDLLLAARTEQDCVKDPS</sequence>
<name>A0A811YS85_NYCPR</name>
<dbReference type="Gene3D" id="3.10.10.10">
    <property type="entry name" value="HIV Type 1 Reverse Transcriptase, subunit A, domain 1"/>
    <property type="match status" value="1"/>
</dbReference>
<dbReference type="GO" id="GO:0006508">
    <property type="term" value="P:proteolysis"/>
    <property type="evidence" value="ECO:0007669"/>
    <property type="project" value="InterPro"/>
</dbReference>
<dbReference type="PROSITE" id="PS50878">
    <property type="entry name" value="RT_POL"/>
    <property type="match status" value="1"/>
</dbReference>
<dbReference type="PROSITE" id="PS50175">
    <property type="entry name" value="ASP_PROT_RETROV"/>
    <property type="match status" value="1"/>
</dbReference>
<dbReference type="InterPro" id="IPR008919">
    <property type="entry name" value="Retrov_capsid_N"/>
</dbReference>
<evidence type="ECO:0000313" key="7">
    <source>
        <dbReference type="Proteomes" id="UP000645828"/>
    </source>
</evidence>
<dbReference type="SUPFAM" id="SSF56672">
    <property type="entry name" value="DNA/RNA polymerases"/>
    <property type="match status" value="1"/>
</dbReference>
<dbReference type="Pfam" id="PF00077">
    <property type="entry name" value="RVP"/>
    <property type="match status" value="1"/>
</dbReference>
<dbReference type="EMBL" id="CAJHUB010000749">
    <property type="protein sequence ID" value="CAD7680251.1"/>
    <property type="molecule type" value="Genomic_DNA"/>
</dbReference>
<evidence type="ECO:0000256" key="2">
    <source>
        <dbReference type="ARBA" id="ARBA00022801"/>
    </source>
</evidence>
<feature type="region of interest" description="Disordered" evidence="3">
    <location>
        <begin position="198"/>
        <end position="217"/>
    </location>
</feature>
<dbReference type="InterPro" id="IPR003036">
    <property type="entry name" value="Gag_P30"/>
</dbReference>
<evidence type="ECO:0000313" key="6">
    <source>
        <dbReference type="EMBL" id="CAD7680251.1"/>
    </source>
</evidence>
<dbReference type="InterPro" id="IPR036946">
    <property type="entry name" value="G_retro_matrix_sf"/>
</dbReference>
<reference evidence="6" key="1">
    <citation type="submission" date="2020-12" db="EMBL/GenBank/DDBJ databases">
        <authorList>
            <consortium name="Molecular Ecology Group"/>
        </authorList>
    </citation>
    <scope>NUCLEOTIDE SEQUENCE</scope>
    <source>
        <strain evidence="6">TBG_1078</strain>
    </source>
</reference>
<dbReference type="Gene3D" id="3.30.70.270">
    <property type="match status" value="1"/>
</dbReference>
<dbReference type="SUPFAM" id="SSF47943">
    <property type="entry name" value="Retrovirus capsid protein, N-terminal core domain"/>
    <property type="match status" value="1"/>
</dbReference>
<evidence type="ECO:0000256" key="3">
    <source>
        <dbReference type="SAM" id="MobiDB-lite"/>
    </source>
</evidence>
<comment type="similarity">
    <text evidence="1">Belongs to the beta type-B retroviral polymerase family. HERV class-II K(HML-2) pol subfamily.</text>
</comment>
<dbReference type="InterPro" id="IPR000477">
    <property type="entry name" value="RT_dom"/>
</dbReference>
<feature type="domain" description="Reverse transcriptase" evidence="5">
    <location>
        <begin position="377"/>
        <end position="569"/>
    </location>
</feature>
<dbReference type="Gene3D" id="1.10.150.180">
    <property type="entry name" value="Gamma-retroviral matrix domain"/>
    <property type="match status" value="1"/>
</dbReference>
<feature type="domain" description="Peptidase A2" evidence="4">
    <location>
        <begin position="247"/>
        <end position="317"/>
    </location>
</feature>
<evidence type="ECO:0000256" key="1">
    <source>
        <dbReference type="ARBA" id="ARBA00010879"/>
    </source>
</evidence>
<dbReference type="InterPro" id="IPR018061">
    <property type="entry name" value="Retropepsins"/>
</dbReference>
<dbReference type="GO" id="GO:0004190">
    <property type="term" value="F:aspartic-type endopeptidase activity"/>
    <property type="evidence" value="ECO:0007669"/>
    <property type="project" value="InterPro"/>
</dbReference>
<dbReference type="InterPro" id="IPR001995">
    <property type="entry name" value="Peptidase_A2_cat"/>
</dbReference>
<dbReference type="SUPFAM" id="SSF50630">
    <property type="entry name" value="Acid proteases"/>
    <property type="match status" value="1"/>
</dbReference>
<dbReference type="Gene3D" id="2.40.70.10">
    <property type="entry name" value="Acid Proteases"/>
    <property type="match status" value="1"/>
</dbReference>
<dbReference type="PROSITE" id="PS00141">
    <property type="entry name" value="ASP_PROTEASE"/>
    <property type="match status" value="1"/>
</dbReference>
<keyword evidence="2" id="KW-0378">Hydrolase</keyword>
<dbReference type="AlphaFoldDB" id="A0A811YS85"/>
<organism evidence="6 7">
    <name type="scientific">Nyctereutes procyonoides</name>
    <name type="common">Raccoon dog</name>
    <name type="synonym">Canis procyonoides</name>
    <dbReference type="NCBI Taxonomy" id="34880"/>
    <lineage>
        <taxon>Eukaryota</taxon>
        <taxon>Metazoa</taxon>
        <taxon>Chordata</taxon>
        <taxon>Craniata</taxon>
        <taxon>Vertebrata</taxon>
        <taxon>Euteleostomi</taxon>
        <taxon>Mammalia</taxon>
        <taxon>Eutheria</taxon>
        <taxon>Laurasiatheria</taxon>
        <taxon>Carnivora</taxon>
        <taxon>Caniformia</taxon>
        <taxon>Canidae</taxon>
        <taxon>Nyctereutes</taxon>
    </lineage>
</organism>
<proteinExistence type="inferred from homology"/>
<protein>
    <submittedName>
        <fullName evidence="6">(raccoon dog) hypothetical protein</fullName>
    </submittedName>
</protein>
<dbReference type="InterPro" id="IPR043502">
    <property type="entry name" value="DNA/RNA_pol_sf"/>
</dbReference>
<keyword evidence="7" id="KW-1185">Reference proteome</keyword>
<dbReference type="InterPro" id="IPR050462">
    <property type="entry name" value="Retroviral_Gag-Pol_poly"/>
</dbReference>
<dbReference type="Pfam" id="PF02093">
    <property type="entry name" value="Gag_p30"/>
    <property type="match status" value="1"/>
</dbReference>
<dbReference type="GO" id="GO:0019068">
    <property type="term" value="P:virion assembly"/>
    <property type="evidence" value="ECO:0007669"/>
    <property type="project" value="InterPro"/>
</dbReference>
<dbReference type="Gene3D" id="1.10.375.10">
    <property type="entry name" value="Human Immunodeficiency Virus Type 1 Capsid Protein"/>
    <property type="match status" value="1"/>
</dbReference>
<dbReference type="CDD" id="cd06095">
    <property type="entry name" value="RP_RTVL_H_like"/>
    <property type="match status" value="1"/>
</dbReference>
<accession>A0A811YS85</accession>
<comment type="caution">
    <text evidence="6">The sequence shown here is derived from an EMBL/GenBank/DDBJ whole genome shotgun (WGS) entry which is preliminary data.</text>
</comment>
<dbReference type="Pfam" id="PF00078">
    <property type="entry name" value="RVT_1"/>
    <property type="match status" value="1"/>
</dbReference>
<dbReference type="PANTHER" id="PTHR33166">
    <property type="entry name" value="GAG_P30 DOMAIN-CONTAINING PROTEIN"/>
    <property type="match status" value="1"/>
</dbReference>
<evidence type="ECO:0000259" key="4">
    <source>
        <dbReference type="PROSITE" id="PS50175"/>
    </source>
</evidence>
<dbReference type="InterPro" id="IPR043128">
    <property type="entry name" value="Rev_trsase/Diguanyl_cyclase"/>
</dbReference>
<dbReference type="Proteomes" id="UP000645828">
    <property type="component" value="Unassembled WGS sequence"/>
</dbReference>
<evidence type="ECO:0000259" key="5">
    <source>
        <dbReference type="PROSITE" id="PS50878"/>
    </source>
</evidence>
<gene>
    <name evidence="6" type="ORF">NYPRO_LOCUS13050</name>
</gene>
<dbReference type="InterPro" id="IPR001969">
    <property type="entry name" value="Aspartic_peptidase_AS"/>
</dbReference>
<dbReference type="InterPro" id="IPR021109">
    <property type="entry name" value="Peptidase_aspartic_dom_sf"/>
</dbReference>